<dbReference type="PANTHER" id="PTHR24421:SF10">
    <property type="entry name" value="NITRATE_NITRITE SENSOR PROTEIN NARQ"/>
    <property type="match status" value="1"/>
</dbReference>
<evidence type="ECO:0000256" key="4">
    <source>
        <dbReference type="ARBA" id="ARBA00022679"/>
    </source>
</evidence>
<dbReference type="SUPFAM" id="SSF55874">
    <property type="entry name" value="ATPase domain of HSP90 chaperone/DNA topoisomerase II/histidine kinase"/>
    <property type="match status" value="1"/>
</dbReference>
<gene>
    <name evidence="10" type="ORF">BJP25_17815</name>
</gene>
<evidence type="ECO:0000256" key="6">
    <source>
        <dbReference type="ARBA" id="ARBA00022777"/>
    </source>
</evidence>
<dbReference type="STRING" id="1193682.BJP25_17815"/>
<proteinExistence type="predicted"/>
<dbReference type="InterPro" id="IPR050482">
    <property type="entry name" value="Sensor_HK_TwoCompSys"/>
</dbReference>
<dbReference type="GO" id="GO:0016020">
    <property type="term" value="C:membrane"/>
    <property type="evidence" value="ECO:0007669"/>
    <property type="project" value="InterPro"/>
</dbReference>
<evidence type="ECO:0000256" key="7">
    <source>
        <dbReference type="ARBA" id="ARBA00022840"/>
    </source>
</evidence>
<dbReference type="AlphaFoldDB" id="A0A1Q9LMS4"/>
<dbReference type="Pfam" id="PF07730">
    <property type="entry name" value="HisKA_3"/>
    <property type="match status" value="1"/>
</dbReference>
<sequence>MAAVSGCLAVPRTPGTPWPDLTALAEAVCAAAELRGCWFTVGGARSGWGEDGPGWVAAVEHGAEEQGSVAVVPDVPLPALATALGPVFTVARLESEADELRRAGDAAARELADGRWRAAADMDRERRGLERDLHDGAQHHLVALRMAVGLVEHTLTARGGAAALARLDDLVSRLDAAEDLVVRTASGILPLALVAHGLAAALVTELAEHADVTLDIDDALRRYPAAVESAVYFVCMEGVNNAHKHAPGAHITVRLRDTPRGLDFSVRDTGPGFDPARLPPDSGLHNLNTRTAAVGGTTRVTSTPGKGTTVTGFVPLHPTDT</sequence>
<comment type="caution">
    <text evidence="10">The sequence shown here is derived from an EMBL/GenBank/DDBJ whole genome shotgun (WGS) entry which is preliminary data.</text>
</comment>
<reference evidence="10 11" key="1">
    <citation type="submission" date="2016-10" db="EMBL/GenBank/DDBJ databases">
        <title>The Draft Genome Sequence of Actinokineospora bangkokensis 44EHWT reveals the biosynthetic pathway of antifungal compounds Thailandins with unusual extender unit butylmalonyl-CoA.</title>
        <authorList>
            <person name="Greule A."/>
            <person name="Intra B."/>
            <person name="Flemming S."/>
            <person name="Rommel M.G."/>
            <person name="Panbangred W."/>
            <person name="Bechthold A."/>
        </authorList>
    </citation>
    <scope>NUCLEOTIDE SEQUENCE [LARGE SCALE GENOMIC DNA]</scope>
    <source>
        <strain evidence="10 11">44EHW</strain>
    </source>
</reference>
<evidence type="ECO:0000256" key="3">
    <source>
        <dbReference type="ARBA" id="ARBA00022553"/>
    </source>
</evidence>
<dbReference type="CDD" id="cd16917">
    <property type="entry name" value="HATPase_UhpB-NarQ-NarX-like"/>
    <property type="match status" value="1"/>
</dbReference>
<dbReference type="Pfam" id="PF02518">
    <property type="entry name" value="HATPase_c"/>
    <property type="match status" value="1"/>
</dbReference>
<keyword evidence="11" id="KW-1185">Reference proteome</keyword>
<dbReference type="InterPro" id="IPR011712">
    <property type="entry name" value="Sig_transdc_His_kin_sub3_dim/P"/>
</dbReference>
<keyword evidence="6" id="KW-0418">Kinase</keyword>
<evidence type="ECO:0000259" key="9">
    <source>
        <dbReference type="SMART" id="SM00387"/>
    </source>
</evidence>
<dbReference type="EMBL" id="MKQR01000011">
    <property type="protein sequence ID" value="OLR93330.1"/>
    <property type="molecule type" value="Genomic_DNA"/>
</dbReference>
<keyword evidence="4" id="KW-0808">Transferase</keyword>
<accession>A0A1Q9LMS4</accession>
<dbReference type="InterPro" id="IPR036890">
    <property type="entry name" value="HATPase_C_sf"/>
</dbReference>
<evidence type="ECO:0000313" key="10">
    <source>
        <dbReference type="EMBL" id="OLR93330.1"/>
    </source>
</evidence>
<keyword evidence="8" id="KW-0902">Two-component regulatory system</keyword>
<keyword evidence="5" id="KW-0547">Nucleotide-binding</keyword>
<organism evidence="10 11">
    <name type="scientific">Actinokineospora bangkokensis</name>
    <dbReference type="NCBI Taxonomy" id="1193682"/>
    <lineage>
        <taxon>Bacteria</taxon>
        <taxon>Bacillati</taxon>
        <taxon>Actinomycetota</taxon>
        <taxon>Actinomycetes</taxon>
        <taxon>Pseudonocardiales</taxon>
        <taxon>Pseudonocardiaceae</taxon>
        <taxon>Actinokineospora</taxon>
    </lineage>
</organism>
<evidence type="ECO:0000256" key="8">
    <source>
        <dbReference type="ARBA" id="ARBA00023012"/>
    </source>
</evidence>
<name>A0A1Q9LMS4_9PSEU</name>
<dbReference type="InterPro" id="IPR003594">
    <property type="entry name" value="HATPase_dom"/>
</dbReference>
<keyword evidence="3" id="KW-0597">Phosphoprotein</keyword>
<feature type="domain" description="Histidine kinase/HSP90-like ATPase" evidence="9">
    <location>
        <begin position="226"/>
        <end position="318"/>
    </location>
</feature>
<protein>
    <recommendedName>
        <fullName evidence="2">histidine kinase</fullName>
        <ecNumber evidence="2">2.7.13.3</ecNumber>
    </recommendedName>
</protein>
<dbReference type="GO" id="GO:0046983">
    <property type="term" value="F:protein dimerization activity"/>
    <property type="evidence" value="ECO:0007669"/>
    <property type="project" value="InterPro"/>
</dbReference>
<comment type="catalytic activity">
    <reaction evidence="1">
        <text>ATP + protein L-histidine = ADP + protein N-phospho-L-histidine.</text>
        <dbReference type="EC" id="2.7.13.3"/>
    </reaction>
</comment>
<keyword evidence="7" id="KW-0067">ATP-binding</keyword>
<dbReference type="SMART" id="SM00387">
    <property type="entry name" value="HATPase_c"/>
    <property type="match status" value="1"/>
</dbReference>
<evidence type="ECO:0000256" key="5">
    <source>
        <dbReference type="ARBA" id="ARBA00022741"/>
    </source>
</evidence>
<dbReference type="GO" id="GO:0000155">
    <property type="term" value="F:phosphorelay sensor kinase activity"/>
    <property type="evidence" value="ECO:0007669"/>
    <property type="project" value="InterPro"/>
</dbReference>
<evidence type="ECO:0000256" key="2">
    <source>
        <dbReference type="ARBA" id="ARBA00012438"/>
    </source>
</evidence>
<dbReference type="EC" id="2.7.13.3" evidence="2"/>
<dbReference type="PANTHER" id="PTHR24421">
    <property type="entry name" value="NITRATE/NITRITE SENSOR PROTEIN NARX-RELATED"/>
    <property type="match status" value="1"/>
</dbReference>
<evidence type="ECO:0000256" key="1">
    <source>
        <dbReference type="ARBA" id="ARBA00000085"/>
    </source>
</evidence>
<dbReference type="Proteomes" id="UP000186040">
    <property type="component" value="Unassembled WGS sequence"/>
</dbReference>
<evidence type="ECO:0000313" key="11">
    <source>
        <dbReference type="Proteomes" id="UP000186040"/>
    </source>
</evidence>
<dbReference type="Gene3D" id="3.30.565.10">
    <property type="entry name" value="Histidine kinase-like ATPase, C-terminal domain"/>
    <property type="match status" value="1"/>
</dbReference>
<dbReference type="GO" id="GO:0005524">
    <property type="term" value="F:ATP binding"/>
    <property type="evidence" value="ECO:0007669"/>
    <property type="project" value="UniProtKB-KW"/>
</dbReference>